<sequence>MADNTKWRDPHSTPRQHYYKPTFKKKSKAASLSRGGTHTPLRDSILALHYCSIYSKSSSTDKPFNVPNPIHVYHKAPIPEESTSPRLSPTISQMQGEINVITKKVNIDLDSLENDILEPENKDKLQWYLQLDPLYRDRIRQEWIHDIYRLNTPFDFFCWLEYFTTKLGFTEDPFTLSYINVQTSLARKWKLHDGSQITQIHPPLQTIRLDTPAGELFASPFKKGKDGDDSVNIDDIKKIYHQNNYSNQILYTIAKQVDSLSTDLKSIPRPNISRFPDSYSSPHFQPSTLSKDQEAKLKSSSSSAPIQLSSSPLLTKISQTLDRINLNLPSTSKINTIAQDDDSDISPSTDNESSSSANTEALAACQDLKFQAKYGSTRTELGSFCEAFGITDQKELIFDIIQKLRPETQKKQLEKLKDLILKGESSSARLVEPFSISKMFERYPHMNPQIKQTNTKELQTEIQFLKSQIKELKERVFSIETKNLELDTQIAVLQSKIPTV</sequence>
<dbReference type="Proteomes" id="UP001060085">
    <property type="component" value="Linkage Group LG01"/>
</dbReference>
<name>A0ACC0C7A2_CATRO</name>
<gene>
    <name evidence="1" type="ORF">M9H77_01900</name>
</gene>
<protein>
    <submittedName>
        <fullName evidence="1">Uncharacterized protein</fullName>
    </submittedName>
</protein>
<proteinExistence type="predicted"/>
<comment type="caution">
    <text evidence="1">The sequence shown here is derived from an EMBL/GenBank/DDBJ whole genome shotgun (WGS) entry which is preliminary data.</text>
</comment>
<keyword evidence="2" id="KW-1185">Reference proteome</keyword>
<organism evidence="1 2">
    <name type="scientific">Catharanthus roseus</name>
    <name type="common">Madagascar periwinkle</name>
    <name type="synonym">Vinca rosea</name>
    <dbReference type="NCBI Taxonomy" id="4058"/>
    <lineage>
        <taxon>Eukaryota</taxon>
        <taxon>Viridiplantae</taxon>
        <taxon>Streptophyta</taxon>
        <taxon>Embryophyta</taxon>
        <taxon>Tracheophyta</taxon>
        <taxon>Spermatophyta</taxon>
        <taxon>Magnoliopsida</taxon>
        <taxon>eudicotyledons</taxon>
        <taxon>Gunneridae</taxon>
        <taxon>Pentapetalae</taxon>
        <taxon>asterids</taxon>
        <taxon>lamiids</taxon>
        <taxon>Gentianales</taxon>
        <taxon>Apocynaceae</taxon>
        <taxon>Rauvolfioideae</taxon>
        <taxon>Vinceae</taxon>
        <taxon>Catharanthinae</taxon>
        <taxon>Catharanthus</taxon>
    </lineage>
</organism>
<evidence type="ECO:0000313" key="1">
    <source>
        <dbReference type="EMBL" id="KAI5680673.1"/>
    </source>
</evidence>
<accession>A0ACC0C7A2</accession>
<reference evidence="2" key="1">
    <citation type="journal article" date="2023" name="Nat. Plants">
        <title>Single-cell RNA sequencing provides a high-resolution roadmap for understanding the multicellular compartmentation of specialized metabolism.</title>
        <authorList>
            <person name="Sun S."/>
            <person name="Shen X."/>
            <person name="Li Y."/>
            <person name="Li Y."/>
            <person name="Wang S."/>
            <person name="Li R."/>
            <person name="Zhang H."/>
            <person name="Shen G."/>
            <person name="Guo B."/>
            <person name="Wei J."/>
            <person name="Xu J."/>
            <person name="St-Pierre B."/>
            <person name="Chen S."/>
            <person name="Sun C."/>
        </authorList>
    </citation>
    <scope>NUCLEOTIDE SEQUENCE [LARGE SCALE GENOMIC DNA]</scope>
</reference>
<dbReference type="EMBL" id="CM044701">
    <property type="protein sequence ID" value="KAI5680673.1"/>
    <property type="molecule type" value="Genomic_DNA"/>
</dbReference>
<evidence type="ECO:0000313" key="2">
    <source>
        <dbReference type="Proteomes" id="UP001060085"/>
    </source>
</evidence>